<protein>
    <submittedName>
        <fullName evidence="1">Uncharacterized protein</fullName>
    </submittedName>
</protein>
<organism evidence="1 2">
    <name type="scientific">Purpureocillium lilacinum</name>
    <name type="common">Paecilomyces lilacinus</name>
    <dbReference type="NCBI Taxonomy" id="33203"/>
    <lineage>
        <taxon>Eukaryota</taxon>
        <taxon>Fungi</taxon>
        <taxon>Dikarya</taxon>
        <taxon>Ascomycota</taxon>
        <taxon>Pezizomycotina</taxon>
        <taxon>Sordariomycetes</taxon>
        <taxon>Hypocreomycetidae</taxon>
        <taxon>Hypocreales</taxon>
        <taxon>Ophiocordycipitaceae</taxon>
        <taxon>Purpureocillium</taxon>
    </lineage>
</organism>
<comment type="caution">
    <text evidence="1">The sequence shown here is derived from an EMBL/GenBank/DDBJ whole genome shotgun (WGS) entry which is preliminary data.</text>
</comment>
<keyword evidence="2" id="KW-1185">Reference proteome</keyword>
<evidence type="ECO:0000313" key="2">
    <source>
        <dbReference type="Proteomes" id="UP001638806"/>
    </source>
</evidence>
<evidence type="ECO:0000313" key="1">
    <source>
        <dbReference type="EMBL" id="KAL3958840.1"/>
    </source>
</evidence>
<accession>A0ACC4DR34</accession>
<reference evidence="1" key="1">
    <citation type="submission" date="2024-12" db="EMBL/GenBank/DDBJ databases">
        <title>Comparative genomics and development of molecular markers within Purpureocillium lilacinum and among Purpureocillium species.</title>
        <authorList>
            <person name="Yeh Z.-Y."/>
            <person name="Ni N.-T."/>
            <person name="Lo P.-H."/>
            <person name="Mushyakhwo K."/>
            <person name="Lin C.-F."/>
            <person name="Nai Y.-S."/>
        </authorList>
    </citation>
    <scope>NUCLEOTIDE SEQUENCE</scope>
    <source>
        <strain evidence="1">NCHU-NPUST-175</strain>
    </source>
</reference>
<gene>
    <name evidence="1" type="ORF">ACCO45_007002</name>
</gene>
<name>A0ACC4DR34_PURLI</name>
<dbReference type="Proteomes" id="UP001638806">
    <property type="component" value="Unassembled WGS sequence"/>
</dbReference>
<dbReference type="EMBL" id="JBGNUJ010000006">
    <property type="protein sequence ID" value="KAL3958840.1"/>
    <property type="molecule type" value="Genomic_DNA"/>
</dbReference>
<proteinExistence type="predicted"/>
<sequence length="164" mass="18281">MGSITASTLSGWAVSRRSGRGGCDNPNQGSADPTASRPVLGSALPFLFGPEPGIREDEWVWHSGWDLAVNRRHQQKRHCDKTSTWLSPAVCKGEPEYARAFYGGITRPECLAFDATRMGILLSLDAQHMAARQTKSMRPPHQERQLYELSIGYDRMPGNIEWHS</sequence>